<reference evidence="2" key="1">
    <citation type="submission" date="2017-02" db="EMBL/GenBank/DDBJ databases">
        <authorList>
            <person name="Varghese N."/>
            <person name="Submissions S."/>
        </authorList>
    </citation>
    <scope>NUCLEOTIDE SEQUENCE [LARGE SCALE GENOMIC DNA]</scope>
    <source>
        <strain evidence="2">DSM 22270</strain>
    </source>
</reference>
<dbReference type="AlphaFoldDB" id="A0A1T5GYI7"/>
<keyword evidence="2" id="KW-1185">Reference proteome</keyword>
<evidence type="ECO:0000313" key="1">
    <source>
        <dbReference type="EMBL" id="SKC13438.1"/>
    </source>
</evidence>
<evidence type="ECO:0000313" key="2">
    <source>
        <dbReference type="Proteomes" id="UP000190897"/>
    </source>
</evidence>
<dbReference type="Proteomes" id="UP000190897">
    <property type="component" value="Unassembled WGS sequence"/>
</dbReference>
<dbReference type="STRING" id="651661.SAMN05660293_04581"/>
<accession>A0A1T5GYI7</accession>
<sequence length="60" mass="7110">MPYASAFFGSIMLHSYNYNENNVRFFCRCLIDFTGQTASRILEWSYFDTNMLVLQNIKVK</sequence>
<dbReference type="EMBL" id="FUZA01000007">
    <property type="protein sequence ID" value="SKC13438.1"/>
    <property type="molecule type" value="Genomic_DNA"/>
</dbReference>
<proteinExistence type="predicted"/>
<gene>
    <name evidence="1" type="ORF">SAMN05660293_04581</name>
</gene>
<organism evidence="1 2">
    <name type="scientific">Dyadobacter psychrophilus</name>
    <dbReference type="NCBI Taxonomy" id="651661"/>
    <lineage>
        <taxon>Bacteria</taxon>
        <taxon>Pseudomonadati</taxon>
        <taxon>Bacteroidota</taxon>
        <taxon>Cytophagia</taxon>
        <taxon>Cytophagales</taxon>
        <taxon>Spirosomataceae</taxon>
        <taxon>Dyadobacter</taxon>
    </lineage>
</organism>
<name>A0A1T5GYI7_9BACT</name>
<protein>
    <submittedName>
        <fullName evidence="1">Uncharacterized protein</fullName>
    </submittedName>
</protein>